<protein>
    <recommendedName>
        <fullName evidence="1">ChsH2 C-terminal OB-fold domain-containing protein</fullName>
    </recommendedName>
</protein>
<dbReference type="AlphaFoldDB" id="A0A126SXR1"/>
<dbReference type="EMBL" id="KU144968">
    <property type="protein sequence ID" value="AMK59086.1"/>
    <property type="molecule type" value="Genomic_DNA"/>
</dbReference>
<evidence type="ECO:0000313" key="2">
    <source>
        <dbReference type="EMBL" id="AMK59086.1"/>
    </source>
</evidence>
<dbReference type="InterPro" id="IPR012340">
    <property type="entry name" value="NA-bd_OB-fold"/>
</dbReference>
<feature type="domain" description="ChsH2 C-terminal OB-fold" evidence="1">
    <location>
        <begin position="51"/>
        <end position="110"/>
    </location>
</feature>
<accession>A0A126SXR1</accession>
<evidence type="ECO:0000259" key="1">
    <source>
        <dbReference type="Pfam" id="PF01796"/>
    </source>
</evidence>
<proteinExistence type="predicted"/>
<organism evidence="2">
    <name type="scientific">uncultured bacterium UPO38</name>
    <dbReference type="NCBI Taxonomy" id="1776965"/>
    <lineage>
        <taxon>Bacteria</taxon>
        <taxon>environmental samples</taxon>
    </lineage>
</organism>
<name>A0A126SXR1_9BACT</name>
<dbReference type="InterPro" id="IPR002878">
    <property type="entry name" value="ChsH2_C"/>
</dbReference>
<sequence>MEHEFLDRYDEEFLAGIAARVLRIAVDRTSGRALGMHERAWRARGDERIAWQPASGRAVLLSYTVTRRPYAPEFPVPLVHGLVELEEGPRLVCRIVGTPPERLGAGIALAADYDDKGLVFRAAGN</sequence>
<dbReference type="Pfam" id="PF01796">
    <property type="entry name" value="OB_ChsH2_C"/>
    <property type="match status" value="1"/>
</dbReference>
<dbReference type="SUPFAM" id="SSF50249">
    <property type="entry name" value="Nucleic acid-binding proteins"/>
    <property type="match status" value="1"/>
</dbReference>
<reference evidence="2" key="1">
    <citation type="journal article" date="2016" name="Appl. Environ. Microbiol.">
        <title>Functional Metagenomics of a Biostimulated Petroleum-Contaminated Soil Reveals an Extraordinary Diversity of Extradiol Dioxygenases.</title>
        <authorList>
            <person name="Terron-Gonzalez L."/>
            <person name="Martin-Cabello G."/>
            <person name="Ferrer M."/>
            <person name="Santero E."/>
        </authorList>
    </citation>
    <scope>NUCLEOTIDE SEQUENCE</scope>
</reference>